<sequence length="128" mass="13841">MRSYNEHCPLSVATPHAQQRSLLFLLAKVEEDSTNSELRLFTPLLSTATTNDGPILWCHQIGGSFKVDLGCPRLSLMEEEEEEEEGDGTLFSSCAPHGPNLNPPGSISISHAAIRVISHPTGESNSNA</sequence>
<evidence type="ECO:0000256" key="1">
    <source>
        <dbReference type="SAM" id="MobiDB-lite"/>
    </source>
</evidence>
<evidence type="ECO:0000313" key="2">
    <source>
        <dbReference type="EMBL" id="THU70612.1"/>
    </source>
</evidence>
<organism evidence="2 3">
    <name type="scientific">Musa balbisiana</name>
    <name type="common">Banana</name>
    <dbReference type="NCBI Taxonomy" id="52838"/>
    <lineage>
        <taxon>Eukaryota</taxon>
        <taxon>Viridiplantae</taxon>
        <taxon>Streptophyta</taxon>
        <taxon>Embryophyta</taxon>
        <taxon>Tracheophyta</taxon>
        <taxon>Spermatophyta</taxon>
        <taxon>Magnoliopsida</taxon>
        <taxon>Liliopsida</taxon>
        <taxon>Zingiberales</taxon>
        <taxon>Musaceae</taxon>
        <taxon>Musa</taxon>
    </lineage>
</organism>
<name>A0A4S8K6R7_MUSBA</name>
<proteinExistence type="predicted"/>
<keyword evidence="3" id="KW-1185">Reference proteome</keyword>
<gene>
    <name evidence="2" type="ORF">C4D60_Mb08t26820</name>
</gene>
<accession>A0A4S8K6R7</accession>
<protein>
    <submittedName>
        <fullName evidence="2">Uncharacterized protein</fullName>
    </submittedName>
</protein>
<dbReference type="EMBL" id="PYDT01000002">
    <property type="protein sequence ID" value="THU70612.1"/>
    <property type="molecule type" value="Genomic_DNA"/>
</dbReference>
<dbReference type="AlphaFoldDB" id="A0A4S8K6R7"/>
<evidence type="ECO:0000313" key="3">
    <source>
        <dbReference type="Proteomes" id="UP000317650"/>
    </source>
</evidence>
<dbReference type="Proteomes" id="UP000317650">
    <property type="component" value="Chromosome 8"/>
</dbReference>
<reference evidence="2 3" key="1">
    <citation type="journal article" date="2019" name="Nat. Plants">
        <title>Genome sequencing of Musa balbisiana reveals subgenome evolution and function divergence in polyploid bananas.</title>
        <authorList>
            <person name="Yao X."/>
        </authorList>
    </citation>
    <scope>NUCLEOTIDE SEQUENCE [LARGE SCALE GENOMIC DNA]</scope>
    <source>
        <strain evidence="3">cv. DH-PKW</strain>
        <tissue evidence="2">Leaves</tissue>
    </source>
</reference>
<comment type="caution">
    <text evidence="2">The sequence shown here is derived from an EMBL/GenBank/DDBJ whole genome shotgun (WGS) entry which is preliminary data.</text>
</comment>
<feature type="region of interest" description="Disordered" evidence="1">
    <location>
        <begin position="79"/>
        <end position="105"/>
    </location>
</feature>